<evidence type="ECO:0000256" key="2">
    <source>
        <dbReference type="ARBA" id="ARBA00007613"/>
    </source>
</evidence>
<evidence type="ECO:0000256" key="7">
    <source>
        <dbReference type="ARBA" id="ARBA00023237"/>
    </source>
</evidence>
<evidence type="ECO:0000256" key="6">
    <source>
        <dbReference type="ARBA" id="ARBA00023136"/>
    </source>
</evidence>
<keyword evidence="8" id="KW-0175">Coiled coil</keyword>
<feature type="chain" id="PRO_5046526770" evidence="9">
    <location>
        <begin position="23"/>
        <end position="369"/>
    </location>
</feature>
<keyword evidence="9" id="KW-0732">Signal</keyword>
<evidence type="ECO:0000256" key="5">
    <source>
        <dbReference type="ARBA" id="ARBA00022692"/>
    </source>
</evidence>
<evidence type="ECO:0000256" key="3">
    <source>
        <dbReference type="ARBA" id="ARBA00022448"/>
    </source>
</evidence>
<proteinExistence type="inferred from homology"/>
<feature type="signal peptide" evidence="9">
    <location>
        <begin position="1"/>
        <end position="22"/>
    </location>
</feature>
<evidence type="ECO:0000313" key="11">
    <source>
        <dbReference type="Proteomes" id="UP001222800"/>
    </source>
</evidence>
<dbReference type="Pfam" id="PF02321">
    <property type="entry name" value="OEP"/>
    <property type="match status" value="1"/>
</dbReference>
<dbReference type="SUPFAM" id="SSF56954">
    <property type="entry name" value="Outer membrane efflux proteins (OEP)"/>
    <property type="match status" value="1"/>
</dbReference>
<keyword evidence="5" id="KW-0812">Transmembrane</keyword>
<keyword evidence="4" id="KW-1134">Transmembrane beta strand</keyword>
<accession>A0ABY8EF04</accession>
<dbReference type="RefSeq" id="WP_277731330.1">
    <property type="nucleotide sequence ID" value="NZ_CP120733.1"/>
</dbReference>
<dbReference type="EMBL" id="CP120733">
    <property type="protein sequence ID" value="WFD09405.1"/>
    <property type="molecule type" value="Genomic_DNA"/>
</dbReference>
<keyword evidence="11" id="KW-1185">Reference proteome</keyword>
<dbReference type="PANTHER" id="PTHR30026:SF20">
    <property type="entry name" value="OUTER MEMBRANE PROTEIN TOLC"/>
    <property type="match status" value="1"/>
</dbReference>
<gene>
    <name evidence="10" type="ORF">P4S50_13545</name>
</gene>
<dbReference type="InterPro" id="IPR003423">
    <property type="entry name" value="OMP_efflux"/>
</dbReference>
<dbReference type="PANTHER" id="PTHR30026">
    <property type="entry name" value="OUTER MEMBRANE PROTEIN TOLC"/>
    <property type="match status" value="1"/>
</dbReference>
<keyword evidence="3" id="KW-0813">Transport</keyword>
<dbReference type="Gene3D" id="1.20.1600.10">
    <property type="entry name" value="Outer membrane efflux proteins (OEP)"/>
    <property type="match status" value="2"/>
</dbReference>
<name>A0ABY8EF04_9FIRM</name>
<evidence type="ECO:0000256" key="9">
    <source>
        <dbReference type="SAM" id="SignalP"/>
    </source>
</evidence>
<feature type="coiled-coil region" evidence="8">
    <location>
        <begin position="133"/>
        <end position="191"/>
    </location>
</feature>
<evidence type="ECO:0000256" key="4">
    <source>
        <dbReference type="ARBA" id="ARBA00022452"/>
    </source>
</evidence>
<evidence type="ECO:0000313" key="10">
    <source>
        <dbReference type="EMBL" id="WFD09405.1"/>
    </source>
</evidence>
<reference evidence="10 11" key="1">
    <citation type="submission" date="2023-03" db="EMBL/GenBank/DDBJ databases">
        <title>Complete genome sequence of Tepidibacter sp. SWIR-1, isolated from a deep-sea hydrothermal vent.</title>
        <authorList>
            <person name="Li X."/>
        </authorList>
    </citation>
    <scope>NUCLEOTIDE SEQUENCE [LARGE SCALE GENOMIC DNA]</scope>
    <source>
        <strain evidence="10 11">SWIR-1</strain>
    </source>
</reference>
<organism evidence="10 11">
    <name type="scientific">Tepidibacter hydrothermalis</name>
    <dbReference type="NCBI Taxonomy" id="3036126"/>
    <lineage>
        <taxon>Bacteria</taxon>
        <taxon>Bacillati</taxon>
        <taxon>Bacillota</taxon>
        <taxon>Clostridia</taxon>
        <taxon>Peptostreptococcales</taxon>
        <taxon>Peptostreptococcaceae</taxon>
        <taxon>Tepidibacter</taxon>
    </lineage>
</organism>
<dbReference type="InterPro" id="IPR051906">
    <property type="entry name" value="TolC-like"/>
</dbReference>
<sequence>MKKLGILTLITTILMSSTFVYADDIPMSNIKQLSLDLAITEAIKNSNDIKTSDLDIEIKEIELDQAKRNEKKYKDLDYSLGTIEGFQLDSNMLSKKAKYALEEEKIKKDYKIENLKYNVTKYYYLTLQARDYLNVANSNLENIKRNRDEAKKKFNLGMTSKSDVIMAEISLDEAKSSVEKAKLNFEKALRALNITLNYPLDTRFKFTSNFSEQSFNTDLNKDLEKAYEVRFDIVQLNHNYDLVKLDFETNSIKYPSNTYNYKYKERAVSKVGNILNDAKRGVEFDIRSKYDAIYNAKKQIDLSKSNVERAQEALRLRELAYNSGMGTLLEVKQATTQLYTAKVDVSRALSNYNLSILEYDKAVNIGTIK</sequence>
<comment type="subcellular location">
    <subcellularLocation>
        <location evidence="1">Cell outer membrane</location>
    </subcellularLocation>
</comment>
<protein>
    <submittedName>
        <fullName evidence="10">TolC family protein</fullName>
    </submittedName>
</protein>
<keyword evidence="6" id="KW-0472">Membrane</keyword>
<comment type="similarity">
    <text evidence="2">Belongs to the outer membrane factor (OMF) (TC 1.B.17) family.</text>
</comment>
<evidence type="ECO:0000256" key="1">
    <source>
        <dbReference type="ARBA" id="ARBA00004442"/>
    </source>
</evidence>
<evidence type="ECO:0000256" key="8">
    <source>
        <dbReference type="SAM" id="Coils"/>
    </source>
</evidence>
<keyword evidence="7" id="KW-0998">Cell outer membrane</keyword>
<dbReference type="Proteomes" id="UP001222800">
    <property type="component" value="Chromosome"/>
</dbReference>